<reference evidence="2" key="1">
    <citation type="submission" date="2021-01" db="EMBL/GenBank/DDBJ databases">
        <title>Whole genome shotgun sequence of Planosporangium flavigriseum NBRC 105377.</title>
        <authorList>
            <person name="Komaki H."/>
            <person name="Tamura T."/>
        </authorList>
    </citation>
    <scope>NUCLEOTIDE SEQUENCE</scope>
    <source>
        <strain evidence="2">NBRC 105377</strain>
    </source>
</reference>
<evidence type="ECO:0000313" key="2">
    <source>
        <dbReference type="EMBL" id="GIG73085.1"/>
    </source>
</evidence>
<dbReference type="PANTHER" id="PTHR48413">
    <property type="match status" value="1"/>
</dbReference>
<dbReference type="InterPro" id="IPR013785">
    <property type="entry name" value="Aldolase_TIM"/>
</dbReference>
<evidence type="ECO:0000256" key="1">
    <source>
        <dbReference type="ARBA" id="ARBA00010424"/>
    </source>
</evidence>
<evidence type="ECO:0000313" key="3">
    <source>
        <dbReference type="Proteomes" id="UP000653674"/>
    </source>
</evidence>
<dbReference type="SUPFAM" id="SSF102110">
    <property type="entry name" value="(2r)-phospho-3-sulfolactate synthase ComA"/>
    <property type="match status" value="1"/>
</dbReference>
<proteinExistence type="inferred from homology"/>
<dbReference type="AlphaFoldDB" id="A0A8J3LLU0"/>
<organism evidence="2 3">
    <name type="scientific">Planosporangium flavigriseum</name>
    <dbReference type="NCBI Taxonomy" id="373681"/>
    <lineage>
        <taxon>Bacteria</taxon>
        <taxon>Bacillati</taxon>
        <taxon>Actinomycetota</taxon>
        <taxon>Actinomycetes</taxon>
        <taxon>Micromonosporales</taxon>
        <taxon>Micromonosporaceae</taxon>
        <taxon>Planosporangium</taxon>
    </lineage>
</organism>
<name>A0A8J3LLU0_9ACTN</name>
<dbReference type="InterPro" id="IPR036112">
    <property type="entry name" value="ComA_synth_sf"/>
</dbReference>
<sequence>MLDKGLTPQATAALLDGVGEHVDVWKFGWGTAYIDRGLDRKIGYLHEHDVACCLGGTLLELAWSQGKTDECLAWAERVGFDAVEVSRGVAPMPLDDKRELIKKAAENFTVLAETGVKDARVVLSARQWHDEIAEDIEAGATWVITEGRESGTVGVYDGSGCPRPDIIDAAVDAAGLDRVLFESPRKDQQAWLINRFGHEVNLANIAPDEVLPLTTLRLGLRADTAELVLGRQR</sequence>
<dbReference type="Pfam" id="PF02679">
    <property type="entry name" value="ComA"/>
    <property type="match status" value="1"/>
</dbReference>
<dbReference type="Proteomes" id="UP000653674">
    <property type="component" value="Unassembled WGS sequence"/>
</dbReference>
<accession>A0A8J3LLU0</accession>
<keyword evidence="3" id="KW-1185">Reference proteome</keyword>
<dbReference type="Gene3D" id="3.20.20.70">
    <property type="entry name" value="Aldolase class I"/>
    <property type="match status" value="1"/>
</dbReference>
<gene>
    <name evidence="2" type="ORF">Pfl04_14890</name>
</gene>
<comment type="caution">
    <text evidence="2">The sequence shown here is derived from an EMBL/GenBank/DDBJ whole genome shotgun (WGS) entry which is preliminary data.</text>
</comment>
<dbReference type="EMBL" id="BONU01000007">
    <property type="protein sequence ID" value="GIG73085.1"/>
    <property type="molecule type" value="Genomic_DNA"/>
</dbReference>
<dbReference type="InterPro" id="IPR003830">
    <property type="entry name" value="ComA_synth"/>
</dbReference>
<comment type="similarity">
    <text evidence="1">Belongs to the phosphosulfolactate synthase family.</text>
</comment>
<dbReference type="PANTHER" id="PTHR48413:SF1">
    <property type="entry name" value="PROTEIN HEAT-STRESS-ASSOCIATED 32"/>
    <property type="match status" value="1"/>
</dbReference>
<protein>
    <submittedName>
        <fullName evidence="2">Phosphosulfolactate synthase</fullName>
    </submittedName>
</protein>